<evidence type="ECO:0000313" key="9">
    <source>
        <dbReference type="Proteomes" id="UP001497382"/>
    </source>
</evidence>
<keyword evidence="4 6" id="KW-0472">Membrane</keyword>
<dbReference type="SUPFAM" id="SSF103473">
    <property type="entry name" value="MFS general substrate transporter"/>
    <property type="match status" value="1"/>
</dbReference>
<feature type="domain" description="Major facilitator superfamily (MFS) profile" evidence="7">
    <location>
        <begin position="213"/>
        <end position="356"/>
    </location>
</feature>
<organism evidence="8 9">
    <name type="scientific">Larinioides sclopetarius</name>
    <dbReference type="NCBI Taxonomy" id="280406"/>
    <lineage>
        <taxon>Eukaryota</taxon>
        <taxon>Metazoa</taxon>
        <taxon>Ecdysozoa</taxon>
        <taxon>Arthropoda</taxon>
        <taxon>Chelicerata</taxon>
        <taxon>Arachnida</taxon>
        <taxon>Araneae</taxon>
        <taxon>Araneomorphae</taxon>
        <taxon>Entelegynae</taxon>
        <taxon>Araneoidea</taxon>
        <taxon>Araneidae</taxon>
        <taxon>Larinioides</taxon>
    </lineage>
</organism>
<evidence type="ECO:0000256" key="1">
    <source>
        <dbReference type="ARBA" id="ARBA00004141"/>
    </source>
</evidence>
<dbReference type="InterPro" id="IPR020846">
    <property type="entry name" value="MFS_dom"/>
</dbReference>
<dbReference type="EMBL" id="CAXIEN010000006">
    <property type="protein sequence ID" value="CAL1262766.1"/>
    <property type="molecule type" value="Genomic_DNA"/>
</dbReference>
<gene>
    <name evidence="8" type="ORF">LARSCL_LOCUS1186</name>
</gene>
<dbReference type="GO" id="GO:0016020">
    <property type="term" value="C:membrane"/>
    <property type="evidence" value="ECO:0007669"/>
    <property type="project" value="UniProtKB-SubCell"/>
</dbReference>
<feature type="transmembrane region" description="Helical" evidence="6">
    <location>
        <begin position="167"/>
        <end position="188"/>
    </location>
</feature>
<sequence length="356" mass="39458">MSNPSMVTLTESENSEKSTSPVFSSSRVVSIRVYKRRLWILFIFSFLSLLCGMLFSLYPSVANVTICYYNVSENAVNWTSLLHMVVYIIFVFPVTWLINYVGLRKAVLLAAIINTLSCAIQFATLNSGAFAYVMVSMFFASISNTIVLGLPPFVASTWFPKKELSRACAVGVSGNMLGIAIGFVYSPLLMSDDCSNIPLITDGKRNIAYSLTGINLFVLVLLLICIVIGLYYSYSTSLNDLLVRFFPNKNVDIGWLGLLLTVSGLVGSIVSGYILDYTGRFKETFWGICILSFLTSIISSWLLHLKLIWVEYITIILFGFFLVSMFPVGLEYGIEVAYPESEIVITGLMNGSTMVA</sequence>
<evidence type="ECO:0000259" key="7">
    <source>
        <dbReference type="PROSITE" id="PS50850"/>
    </source>
</evidence>
<feature type="region of interest" description="Disordered" evidence="5">
    <location>
        <begin position="1"/>
        <end position="20"/>
    </location>
</feature>
<keyword evidence="3 6" id="KW-1133">Transmembrane helix</keyword>
<evidence type="ECO:0000256" key="3">
    <source>
        <dbReference type="ARBA" id="ARBA00022989"/>
    </source>
</evidence>
<feature type="transmembrane region" description="Helical" evidence="6">
    <location>
        <begin position="253"/>
        <end position="273"/>
    </location>
</feature>
<feature type="transmembrane region" description="Helical" evidence="6">
    <location>
        <begin position="208"/>
        <end position="232"/>
    </location>
</feature>
<dbReference type="AlphaFoldDB" id="A0AAV1YUV6"/>
<feature type="transmembrane region" description="Helical" evidence="6">
    <location>
        <begin position="285"/>
        <end position="303"/>
    </location>
</feature>
<comment type="subcellular location">
    <subcellularLocation>
        <location evidence="1">Membrane</location>
        <topology evidence="1">Multi-pass membrane protein</topology>
    </subcellularLocation>
</comment>
<dbReference type="InterPro" id="IPR049680">
    <property type="entry name" value="FLVCR1-2_SLC49-like"/>
</dbReference>
<keyword evidence="9" id="KW-1185">Reference proteome</keyword>
<dbReference type="InterPro" id="IPR036259">
    <property type="entry name" value="MFS_trans_sf"/>
</dbReference>
<evidence type="ECO:0000313" key="8">
    <source>
        <dbReference type="EMBL" id="CAL1262766.1"/>
    </source>
</evidence>
<feature type="compositionally biased region" description="Polar residues" evidence="5">
    <location>
        <begin position="1"/>
        <end position="12"/>
    </location>
</feature>
<name>A0AAV1YUV6_9ARAC</name>
<dbReference type="GO" id="GO:0015232">
    <property type="term" value="F:heme transmembrane transporter activity"/>
    <property type="evidence" value="ECO:0007669"/>
    <property type="project" value="TreeGrafter"/>
</dbReference>
<feature type="transmembrane region" description="Helical" evidence="6">
    <location>
        <begin position="310"/>
        <end position="330"/>
    </location>
</feature>
<dbReference type="Gene3D" id="1.20.1250.20">
    <property type="entry name" value="MFS general substrate transporter like domains"/>
    <property type="match status" value="1"/>
</dbReference>
<evidence type="ECO:0000256" key="2">
    <source>
        <dbReference type="ARBA" id="ARBA00022692"/>
    </source>
</evidence>
<evidence type="ECO:0000256" key="5">
    <source>
        <dbReference type="SAM" id="MobiDB-lite"/>
    </source>
</evidence>
<feature type="transmembrane region" description="Helical" evidence="6">
    <location>
        <begin position="106"/>
        <end position="123"/>
    </location>
</feature>
<protein>
    <recommendedName>
        <fullName evidence="7">Major facilitator superfamily (MFS) profile domain-containing protein</fullName>
    </recommendedName>
</protein>
<evidence type="ECO:0000256" key="6">
    <source>
        <dbReference type="SAM" id="Phobius"/>
    </source>
</evidence>
<dbReference type="GO" id="GO:0097037">
    <property type="term" value="P:heme export"/>
    <property type="evidence" value="ECO:0007669"/>
    <property type="project" value="TreeGrafter"/>
</dbReference>
<reference evidence="8 9" key="1">
    <citation type="submission" date="2024-04" db="EMBL/GenBank/DDBJ databases">
        <authorList>
            <person name="Rising A."/>
            <person name="Reimegard J."/>
            <person name="Sonavane S."/>
            <person name="Akerstrom W."/>
            <person name="Nylinder S."/>
            <person name="Hedman E."/>
            <person name="Kallberg Y."/>
        </authorList>
    </citation>
    <scope>NUCLEOTIDE SEQUENCE [LARGE SCALE GENOMIC DNA]</scope>
</reference>
<dbReference type="Pfam" id="PF07690">
    <property type="entry name" value="MFS_1"/>
    <property type="match status" value="1"/>
</dbReference>
<feature type="transmembrane region" description="Helical" evidence="6">
    <location>
        <begin position="129"/>
        <end position="155"/>
    </location>
</feature>
<dbReference type="PROSITE" id="PS50850">
    <property type="entry name" value="MFS"/>
    <property type="match status" value="1"/>
</dbReference>
<evidence type="ECO:0000256" key="4">
    <source>
        <dbReference type="ARBA" id="ARBA00023136"/>
    </source>
</evidence>
<accession>A0AAV1YUV6</accession>
<proteinExistence type="predicted"/>
<dbReference type="PANTHER" id="PTHR10924">
    <property type="entry name" value="MAJOR FACILITATOR SUPERFAMILY PROTEIN-RELATED"/>
    <property type="match status" value="1"/>
</dbReference>
<dbReference type="PANTHER" id="PTHR10924:SF4">
    <property type="entry name" value="GH15861P"/>
    <property type="match status" value="1"/>
</dbReference>
<keyword evidence="2 6" id="KW-0812">Transmembrane</keyword>
<comment type="caution">
    <text evidence="8">The sequence shown here is derived from an EMBL/GenBank/DDBJ whole genome shotgun (WGS) entry which is preliminary data.</text>
</comment>
<dbReference type="Proteomes" id="UP001497382">
    <property type="component" value="Unassembled WGS sequence"/>
</dbReference>
<feature type="transmembrane region" description="Helical" evidence="6">
    <location>
        <begin position="38"/>
        <end position="58"/>
    </location>
</feature>
<dbReference type="GO" id="GO:0020037">
    <property type="term" value="F:heme binding"/>
    <property type="evidence" value="ECO:0007669"/>
    <property type="project" value="TreeGrafter"/>
</dbReference>
<dbReference type="InterPro" id="IPR011701">
    <property type="entry name" value="MFS"/>
</dbReference>
<feature type="transmembrane region" description="Helical" evidence="6">
    <location>
        <begin position="78"/>
        <end position="99"/>
    </location>
</feature>